<sequence length="477" mass="51855">MRQHLLREDGQEDVLIATYIPSTGQERTTALVQTIIFPEPGERQVHGTASFTSGYVLRAASEAQALGHGLVLLHSHPRGRNWQGLSRPDHETEADYERVARTITTRPLVGMTLGGGNDAWSARFWFDKTQPVWAESVRVVGPTLQVTWNDSRRPVPKTAPSQERTVTSWGTTAQASISRLRVLVVGVGSVGLDVAQRLAATGLTDIGVMDFDAVETVNLDRMIGATRLDAAIGRAKVHVAGRLMRSAATAPTFTAHLHEESITDPIGVITALDYDIIVSCVDGPWPRAVLNGLAYTDLIPVIDGGIAIDVLRDGRMRGASWRAHTLTPGRPCMLCTKQLDWGELALDKQGRLDDPVYIAGTGRSLPSRQNVAALSASVSAAVLAQFVSLVAHPGGQGVPAALRYTLATHTLEQLPALTAAHCPFEMHPAAGDDRVPIAEHRDHWRDVVAARQHARIPVRLRMLARLEEFLQRALRTL</sequence>
<feature type="domain" description="THIF-type NAD/FAD binding fold" evidence="1">
    <location>
        <begin position="166"/>
        <end position="348"/>
    </location>
</feature>
<protein>
    <recommendedName>
        <fullName evidence="1">THIF-type NAD/FAD binding fold domain-containing protein</fullName>
    </recommendedName>
</protein>
<proteinExistence type="predicted"/>
<dbReference type="InterPro" id="IPR045886">
    <property type="entry name" value="ThiF/MoeB/HesA"/>
</dbReference>
<dbReference type="PANTHER" id="PTHR43267:SF1">
    <property type="entry name" value="TRNA THREONYLCARBAMOYLADENOSINE DEHYDRATASE"/>
    <property type="match status" value="1"/>
</dbReference>
<dbReference type="InterPro" id="IPR035985">
    <property type="entry name" value="Ubiquitin-activating_enz"/>
</dbReference>
<evidence type="ECO:0000313" key="3">
    <source>
        <dbReference type="Proteomes" id="UP000539146"/>
    </source>
</evidence>
<dbReference type="Pfam" id="PF00899">
    <property type="entry name" value="ThiF"/>
    <property type="match status" value="1"/>
</dbReference>
<comment type="caution">
    <text evidence="2">The sequence shown here is derived from an EMBL/GenBank/DDBJ whole genome shotgun (WGS) entry which is preliminary data.</text>
</comment>
<dbReference type="EMBL" id="JABMCG010000119">
    <property type="protein sequence ID" value="NUU29089.1"/>
    <property type="molecule type" value="Genomic_DNA"/>
</dbReference>
<dbReference type="PANTHER" id="PTHR43267">
    <property type="entry name" value="TRNA THREONYLCARBAMOYLADENOSINE DEHYDRATASE"/>
    <property type="match status" value="1"/>
</dbReference>
<name>A0A850DWF9_9MICO</name>
<dbReference type="AlphaFoldDB" id="A0A850DWF9"/>
<reference evidence="2 3" key="1">
    <citation type="submission" date="2020-05" db="EMBL/GenBank/DDBJ databases">
        <title>Genome Sequencing of Type Strains.</title>
        <authorList>
            <person name="Lemaire J.F."/>
            <person name="Inderbitzin P."/>
            <person name="Gregorio O.A."/>
            <person name="Collins S.B."/>
            <person name="Wespe N."/>
            <person name="Knight-Connoni V."/>
        </authorList>
    </citation>
    <scope>NUCLEOTIDE SEQUENCE [LARGE SCALE GENOMIC DNA]</scope>
    <source>
        <strain evidence="2 3">DSM 20512</strain>
    </source>
</reference>
<dbReference type="Proteomes" id="UP000539146">
    <property type="component" value="Unassembled WGS sequence"/>
</dbReference>
<evidence type="ECO:0000313" key="2">
    <source>
        <dbReference type="EMBL" id="NUU29089.1"/>
    </source>
</evidence>
<dbReference type="RefSeq" id="WP_175326473.1">
    <property type="nucleotide sequence ID" value="NZ_BAAAWP010000001.1"/>
</dbReference>
<dbReference type="Gene3D" id="3.40.50.720">
    <property type="entry name" value="NAD(P)-binding Rossmann-like Domain"/>
    <property type="match status" value="1"/>
</dbReference>
<organism evidence="2 3">
    <name type="scientific">Curtobacterium citreum</name>
    <dbReference type="NCBI Taxonomy" id="2036"/>
    <lineage>
        <taxon>Bacteria</taxon>
        <taxon>Bacillati</taxon>
        <taxon>Actinomycetota</taxon>
        <taxon>Actinomycetes</taxon>
        <taxon>Micrococcales</taxon>
        <taxon>Microbacteriaceae</taxon>
        <taxon>Curtobacterium</taxon>
    </lineage>
</organism>
<dbReference type="GO" id="GO:0061503">
    <property type="term" value="F:tRNA threonylcarbamoyladenosine dehydratase"/>
    <property type="evidence" value="ECO:0007669"/>
    <property type="project" value="TreeGrafter"/>
</dbReference>
<dbReference type="GO" id="GO:0008641">
    <property type="term" value="F:ubiquitin-like modifier activating enzyme activity"/>
    <property type="evidence" value="ECO:0007669"/>
    <property type="project" value="InterPro"/>
</dbReference>
<accession>A0A850DWF9</accession>
<dbReference type="SUPFAM" id="SSF69572">
    <property type="entry name" value="Activating enzymes of the ubiquitin-like proteins"/>
    <property type="match status" value="1"/>
</dbReference>
<dbReference type="InterPro" id="IPR000594">
    <property type="entry name" value="ThiF_NAD_FAD-bd"/>
</dbReference>
<evidence type="ECO:0000259" key="1">
    <source>
        <dbReference type="Pfam" id="PF00899"/>
    </source>
</evidence>
<dbReference type="GO" id="GO:0061504">
    <property type="term" value="P:cyclic threonylcarbamoyladenosine biosynthetic process"/>
    <property type="evidence" value="ECO:0007669"/>
    <property type="project" value="TreeGrafter"/>
</dbReference>
<gene>
    <name evidence="2" type="ORF">HP467_13375</name>
</gene>